<dbReference type="EMBL" id="JAHIBW010000031">
    <property type="protein sequence ID" value="KAG7295188.1"/>
    <property type="molecule type" value="Genomic_DNA"/>
</dbReference>
<sequence length="433" mass="50378">MNLKDLLNLPLKWHLVIGSLIRLVLILYAEYHDKYSEVPYTDVDYKVFTDAARHVFYGKSPYKRHTYRYSPLIAYMLVPNLFFGKYFGKVLFSFFDNLITVSIHMLIRCQLLPQAKNKENAEKVALFCSLFWLYNPMSIAISTRGNADSIPCLCIILALLFLETHITTGRPKYIIAGIFLGVAIHLRIYPIVFSLPMYLSLGEYNFDRNITFRDYVQSLLPNERQLTLTVACITTLGSLTHEMYSLYGYDFLFETYIYHIFRKDTRHNFSVLFYYSYLTAGNVNVDPVKICIQTFEMIILGGLSLVFGTSPKTLHFCLFCQAVVLVAYNSVLTSQYFIWFLSLLPLVVHNLRIKPPRAVLFSIIWFLAQGAWLFYAYLVEFKSREVFIMIWLKGIVFFCSNVYVLGKIIQSFSTTYAFGYRDVIPIPREVRDD</sequence>
<keyword evidence="7 13" id="KW-0812">Transmembrane</keyword>
<evidence type="ECO:0000256" key="10">
    <source>
        <dbReference type="ARBA" id="ARBA00023136"/>
    </source>
</evidence>
<feature type="transmembrane region" description="Helical" evidence="13">
    <location>
        <begin position="358"/>
        <end position="379"/>
    </location>
</feature>
<gene>
    <name evidence="14" type="ORF">JYU34_022157</name>
</gene>
<dbReference type="PANTHER" id="PTHR12886">
    <property type="entry name" value="PIG-M MANNOSYLTRANSFERASE"/>
    <property type="match status" value="1"/>
</dbReference>
<comment type="subcellular location">
    <subcellularLocation>
        <location evidence="1 13">Endoplasmic reticulum membrane</location>
        <topology evidence="1 13">Multi-pass membrane protein</topology>
    </subcellularLocation>
</comment>
<keyword evidence="5 13" id="KW-0328">Glycosyltransferase</keyword>
<keyword evidence="10 13" id="KW-0472">Membrane</keyword>
<dbReference type="PANTHER" id="PTHR12886:SF0">
    <property type="entry name" value="GPI MANNOSYLTRANSFERASE 1"/>
    <property type="match status" value="1"/>
</dbReference>
<evidence type="ECO:0000256" key="4">
    <source>
        <dbReference type="ARBA" id="ARBA00022502"/>
    </source>
</evidence>
<dbReference type="InterPro" id="IPR007704">
    <property type="entry name" value="PIG-M"/>
</dbReference>
<reference evidence="14 15" key="1">
    <citation type="submission" date="2021-06" db="EMBL/GenBank/DDBJ databases">
        <title>A haploid diamondback moth (Plutella xylostella L.) genome assembly resolves 31 chromosomes and identifies a diamide resistance mutation.</title>
        <authorList>
            <person name="Ward C.M."/>
            <person name="Perry K.D."/>
            <person name="Baker G."/>
            <person name="Powis K."/>
            <person name="Heckel D.G."/>
            <person name="Baxter S.W."/>
        </authorList>
    </citation>
    <scope>NUCLEOTIDE SEQUENCE [LARGE SCALE GENOMIC DNA]</scope>
    <source>
        <strain evidence="14 15">LV</strain>
        <tissue evidence="14">Single pupa</tissue>
    </source>
</reference>
<keyword evidence="8 13" id="KW-0256">Endoplasmic reticulum</keyword>
<feature type="transmembrane region" description="Helical" evidence="13">
    <location>
        <begin position="12"/>
        <end position="29"/>
    </location>
</feature>
<evidence type="ECO:0000256" key="13">
    <source>
        <dbReference type="RuleBase" id="RU365064"/>
    </source>
</evidence>
<protein>
    <recommendedName>
        <fullName evidence="12 13">GPI alpha-1,4-mannosyltransferase I, catalytic subunit</fullName>
        <ecNumber evidence="13">2.4.1.-</ecNumber>
    </recommendedName>
    <alternativeName>
        <fullName evidence="13">GPI mannosyltransferase I</fullName>
    </alternativeName>
</protein>
<evidence type="ECO:0000256" key="3">
    <source>
        <dbReference type="ARBA" id="ARBA00011071"/>
    </source>
</evidence>
<comment type="caution">
    <text evidence="13">Lacks conserved residue(s) required for the propagation of feature annotation.</text>
</comment>
<evidence type="ECO:0000256" key="12">
    <source>
        <dbReference type="ARBA" id="ARBA00093608"/>
    </source>
</evidence>
<dbReference type="Proteomes" id="UP000823941">
    <property type="component" value="Chromosome 31"/>
</dbReference>
<dbReference type="EC" id="2.4.1.-" evidence="13"/>
<proteinExistence type="inferred from homology"/>
<organism evidence="14 15">
    <name type="scientific">Plutella xylostella</name>
    <name type="common">Diamondback moth</name>
    <name type="synonym">Plutella maculipennis</name>
    <dbReference type="NCBI Taxonomy" id="51655"/>
    <lineage>
        <taxon>Eukaryota</taxon>
        <taxon>Metazoa</taxon>
        <taxon>Ecdysozoa</taxon>
        <taxon>Arthropoda</taxon>
        <taxon>Hexapoda</taxon>
        <taxon>Insecta</taxon>
        <taxon>Pterygota</taxon>
        <taxon>Neoptera</taxon>
        <taxon>Endopterygota</taxon>
        <taxon>Lepidoptera</taxon>
        <taxon>Glossata</taxon>
        <taxon>Ditrysia</taxon>
        <taxon>Yponomeutoidea</taxon>
        <taxon>Plutellidae</taxon>
        <taxon>Plutella</taxon>
    </lineage>
</organism>
<accession>A0ABQ7PQW8</accession>
<evidence type="ECO:0000256" key="9">
    <source>
        <dbReference type="ARBA" id="ARBA00022989"/>
    </source>
</evidence>
<feature type="transmembrane region" description="Helical" evidence="13">
    <location>
        <begin position="69"/>
        <end position="88"/>
    </location>
</feature>
<keyword evidence="9 13" id="KW-1133">Transmembrane helix</keyword>
<comment type="pathway">
    <text evidence="2 13">Glycolipid biosynthesis; glycosylphosphatidylinositol-anchor biosynthesis.</text>
</comment>
<name>A0ABQ7PQW8_PLUXY</name>
<evidence type="ECO:0000256" key="6">
    <source>
        <dbReference type="ARBA" id="ARBA00022679"/>
    </source>
</evidence>
<feature type="transmembrane region" description="Helical" evidence="13">
    <location>
        <begin position="386"/>
        <end position="406"/>
    </location>
</feature>
<comment type="caution">
    <text evidence="14">The sequence shown here is derived from an EMBL/GenBank/DDBJ whole genome shotgun (WGS) entry which is preliminary data.</text>
</comment>
<comment type="similarity">
    <text evidence="3 13">Belongs to the PIGM family.</text>
</comment>
<evidence type="ECO:0000256" key="8">
    <source>
        <dbReference type="ARBA" id="ARBA00022824"/>
    </source>
</evidence>
<evidence type="ECO:0000256" key="2">
    <source>
        <dbReference type="ARBA" id="ARBA00004687"/>
    </source>
</evidence>
<evidence type="ECO:0000256" key="1">
    <source>
        <dbReference type="ARBA" id="ARBA00004477"/>
    </source>
</evidence>
<evidence type="ECO:0000313" key="15">
    <source>
        <dbReference type="Proteomes" id="UP000823941"/>
    </source>
</evidence>
<evidence type="ECO:0000256" key="11">
    <source>
        <dbReference type="ARBA" id="ARBA00093408"/>
    </source>
</evidence>
<comment type="function">
    <text evidence="11 13">Catalytic subunit of the glycosylphosphatidylinositol-mannosyltransferase I complex which catalyzes the transfer of the first mannose, via an alpha-1,4 bond from a dolichol-phosphate-mannose (Dol-P-Man) to the glucosaminyl acyl phosphatidylinositol (GlcN-(acyl)PI) intermediate to generate alpha-D-Man-(1-&gt;4)-alpha-D-GlcN-(1-&gt;6)-(1-radyl,2-acyl-sn-glycero-3-phospho)-2-acyl-inositol and participates in the sixth step of the glycosylphosphatidylinositol-anchor biosynthesis.</text>
</comment>
<dbReference type="Pfam" id="PF05007">
    <property type="entry name" value="Mannosyl_trans"/>
    <property type="match status" value="1"/>
</dbReference>
<evidence type="ECO:0000256" key="7">
    <source>
        <dbReference type="ARBA" id="ARBA00022692"/>
    </source>
</evidence>
<evidence type="ECO:0000313" key="14">
    <source>
        <dbReference type="EMBL" id="KAG7295188.1"/>
    </source>
</evidence>
<evidence type="ECO:0000256" key="5">
    <source>
        <dbReference type="ARBA" id="ARBA00022676"/>
    </source>
</evidence>
<keyword evidence="4 13" id="KW-0337">GPI-anchor biosynthesis</keyword>
<keyword evidence="15" id="KW-1185">Reference proteome</keyword>
<feature type="transmembrane region" description="Helical" evidence="13">
    <location>
        <begin position="314"/>
        <end position="338"/>
    </location>
</feature>
<feature type="transmembrane region" description="Helical" evidence="13">
    <location>
        <begin position="173"/>
        <end position="199"/>
    </location>
</feature>
<keyword evidence="6 13" id="KW-0808">Transferase</keyword>